<keyword evidence="1" id="KW-0812">Transmembrane</keyword>
<feature type="transmembrane region" description="Helical" evidence="1">
    <location>
        <begin position="104"/>
        <end position="131"/>
    </location>
</feature>
<proteinExistence type="predicted"/>
<comment type="caution">
    <text evidence="2">The sequence shown here is derived from an EMBL/GenBank/DDBJ whole genome shotgun (WGS) entry which is preliminary data.</text>
</comment>
<dbReference type="EMBL" id="AMSG01000001">
    <property type="protein sequence ID" value="EKF56754.1"/>
    <property type="molecule type" value="Genomic_DNA"/>
</dbReference>
<feature type="transmembrane region" description="Helical" evidence="1">
    <location>
        <begin position="20"/>
        <end position="41"/>
    </location>
</feature>
<dbReference type="Pfam" id="PF19992">
    <property type="entry name" value="DUF6427"/>
    <property type="match status" value="1"/>
</dbReference>
<organism evidence="2 3">
    <name type="scientific">Galbibacter marinus</name>
    <dbReference type="NCBI Taxonomy" id="555500"/>
    <lineage>
        <taxon>Bacteria</taxon>
        <taxon>Pseudomonadati</taxon>
        <taxon>Bacteroidota</taxon>
        <taxon>Flavobacteriia</taxon>
        <taxon>Flavobacteriales</taxon>
        <taxon>Flavobacteriaceae</taxon>
        <taxon>Galbibacter</taxon>
    </lineage>
</organism>
<accession>K2PZ92</accession>
<keyword evidence="3" id="KW-1185">Reference proteome</keyword>
<sequence>MFLVLAQVLASDFVLDAGMIFYMLKSSVVILLCVIMVDFIVRKNELTQRNSYALFFFVLLFCLFPNIFMEPHILLAEFFLLLAFRRLVSVRSSKDVEIKVFDATLWTLVATYFFNWSLLFLVLVFATMFLYKKNDYRNMLIPFVTLFALSLLGFTYFYLTDQLYKVVQLVDFQIAFEFENYTNPRYFVPLLFLVTMGGWACVIFAFKKQSKSFKTRVPGILLVITLIIAVAVMLISEVSNTSELLFSLFPLAVIQARYVERIKLSWLKELILWLYISAPILILFL</sequence>
<dbReference type="STRING" id="555500.I215_01030"/>
<name>K2PZ92_9FLAO</name>
<feature type="transmembrane region" description="Helical" evidence="1">
    <location>
        <begin position="140"/>
        <end position="159"/>
    </location>
</feature>
<protein>
    <submittedName>
        <fullName evidence="2">Uncharacterized protein</fullName>
    </submittedName>
</protein>
<dbReference type="Proteomes" id="UP000007364">
    <property type="component" value="Unassembled WGS sequence"/>
</dbReference>
<dbReference type="PATRIC" id="fig|555500.3.peg.216"/>
<dbReference type="AlphaFoldDB" id="K2PZ92"/>
<dbReference type="InterPro" id="IPR045625">
    <property type="entry name" value="DUF6427"/>
</dbReference>
<keyword evidence="1" id="KW-1133">Transmembrane helix</keyword>
<gene>
    <name evidence="2" type="ORF">I215_01030</name>
</gene>
<evidence type="ECO:0000313" key="2">
    <source>
        <dbReference type="EMBL" id="EKF56754.1"/>
    </source>
</evidence>
<dbReference type="eggNOG" id="ENOG502Z97G">
    <property type="taxonomic scope" value="Bacteria"/>
</dbReference>
<feature type="transmembrane region" description="Helical" evidence="1">
    <location>
        <begin position="186"/>
        <end position="206"/>
    </location>
</feature>
<evidence type="ECO:0000313" key="3">
    <source>
        <dbReference type="Proteomes" id="UP000007364"/>
    </source>
</evidence>
<reference evidence="2 3" key="1">
    <citation type="journal article" date="2012" name="J. Bacteriol.">
        <title>Genome Sequence of Galbibacter marinum Type Strain ck-I2-15.</title>
        <authorList>
            <person name="Lai Q."/>
            <person name="Li C."/>
            <person name="Shao Z."/>
        </authorList>
    </citation>
    <scope>NUCLEOTIDE SEQUENCE [LARGE SCALE GENOMIC DNA]</scope>
    <source>
        <strain evidence="3">ck-I2-15</strain>
    </source>
</reference>
<keyword evidence="1" id="KW-0472">Membrane</keyword>
<evidence type="ECO:0000256" key="1">
    <source>
        <dbReference type="SAM" id="Phobius"/>
    </source>
</evidence>
<feature type="transmembrane region" description="Helical" evidence="1">
    <location>
        <begin position="53"/>
        <end position="84"/>
    </location>
</feature>
<feature type="transmembrane region" description="Helical" evidence="1">
    <location>
        <begin position="218"/>
        <end position="236"/>
    </location>
</feature>